<dbReference type="PROSITE" id="PS01124">
    <property type="entry name" value="HTH_ARAC_FAMILY_2"/>
    <property type="match status" value="1"/>
</dbReference>
<dbReference type="PRINTS" id="PR00032">
    <property type="entry name" value="HTHARAC"/>
</dbReference>
<name>A0ABN2J0S8_9ACTN</name>
<gene>
    <name evidence="5" type="ORF">GCM10009745_74990</name>
</gene>
<protein>
    <recommendedName>
        <fullName evidence="4">HTH araC/xylS-type domain-containing protein</fullName>
    </recommendedName>
</protein>
<evidence type="ECO:0000313" key="5">
    <source>
        <dbReference type="EMBL" id="GAA1715635.1"/>
    </source>
</evidence>
<sequence>MAELPVALESGLIFFTDEITAGAGRHLHLDSHPVHTHSFIEIFTVIGGSGTHLSPLGTQLLTVGDVVLLRPGAWHALEDCHELEVFNCGFAPEMLRRELAWMREDPLLSYLLFEGPYTPGHQGTLALHLEADVLAEYVAHLEPLSDLRPPRTERYRADVIGRLSLGLGLLARAAGEAKYGTESPLRFTHPAVLQAIRMLEADVTRGWTLQDLADACHLAPNYLIRLFKTNTGLPPLAYLAHHRAETAAILLGTTDHPISSVGAAVGWPDQSHFTRRFKAYYGVNPTTYRRQRDQAPVVEPGR</sequence>
<dbReference type="InterPro" id="IPR050204">
    <property type="entry name" value="AraC_XylS_family_regulators"/>
</dbReference>
<keyword evidence="2" id="KW-0238">DNA-binding</keyword>
<dbReference type="Pfam" id="PF02311">
    <property type="entry name" value="AraC_binding"/>
    <property type="match status" value="1"/>
</dbReference>
<organism evidence="5 6">
    <name type="scientific">Kribbella yunnanensis</name>
    <dbReference type="NCBI Taxonomy" id="190194"/>
    <lineage>
        <taxon>Bacteria</taxon>
        <taxon>Bacillati</taxon>
        <taxon>Actinomycetota</taxon>
        <taxon>Actinomycetes</taxon>
        <taxon>Propionibacteriales</taxon>
        <taxon>Kribbellaceae</taxon>
        <taxon>Kribbella</taxon>
    </lineage>
</organism>
<dbReference type="Gene3D" id="2.60.120.10">
    <property type="entry name" value="Jelly Rolls"/>
    <property type="match status" value="1"/>
</dbReference>
<dbReference type="Gene3D" id="1.10.10.60">
    <property type="entry name" value="Homeodomain-like"/>
    <property type="match status" value="2"/>
</dbReference>
<evidence type="ECO:0000259" key="4">
    <source>
        <dbReference type="PROSITE" id="PS01124"/>
    </source>
</evidence>
<dbReference type="RefSeq" id="WP_344163442.1">
    <property type="nucleotide sequence ID" value="NZ_BAAANF010000026.1"/>
</dbReference>
<feature type="domain" description="HTH araC/xylS-type" evidence="4">
    <location>
        <begin position="193"/>
        <end position="291"/>
    </location>
</feature>
<dbReference type="InterPro" id="IPR014710">
    <property type="entry name" value="RmlC-like_jellyroll"/>
</dbReference>
<keyword evidence="6" id="KW-1185">Reference proteome</keyword>
<dbReference type="InterPro" id="IPR020449">
    <property type="entry name" value="Tscrpt_reg_AraC-type_HTH"/>
</dbReference>
<evidence type="ECO:0000256" key="3">
    <source>
        <dbReference type="ARBA" id="ARBA00023163"/>
    </source>
</evidence>
<dbReference type="Proteomes" id="UP001500280">
    <property type="component" value="Unassembled WGS sequence"/>
</dbReference>
<accession>A0ABN2J0S8</accession>
<comment type="caution">
    <text evidence="5">The sequence shown here is derived from an EMBL/GenBank/DDBJ whole genome shotgun (WGS) entry which is preliminary data.</text>
</comment>
<proteinExistence type="predicted"/>
<reference evidence="5 6" key="1">
    <citation type="journal article" date="2019" name="Int. J. Syst. Evol. Microbiol.">
        <title>The Global Catalogue of Microorganisms (GCM) 10K type strain sequencing project: providing services to taxonomists for standard genome sequencing and annotation.</title>
        <authorList>
            <consortium name="The Broad Institute Genomics Platform"/>
            <consortium name="The Broad Institute Genome Sequencing Center for Infectious Disease"/>
            <person name="Wu L."/>
            <person name="Ma J."/>
        </authorList>
    </citation>
    <scope>NUCLEOTIDE SEQUENCE [LARGE SCALE GENOMIC DNA]</scope>
    <source>
        <strain evidence="5 6">JCM 14307</strain>
    </source>
</reference>
<dbReference type="SUPFAM" id="SSF46689">
    <property type="entry name" value="Homeodomain-like"/>
    <property type="match status" value="2"/>
</dbReference>
<dbReference type="SUPFAM" id="SSF51215">
    <property type="entry name" value="Regulatory protein AraC"/>
    <property type="match status" value="1"/>
</dbReference>
<dbReference type="InterPro" id="IPR037923">
    <property type="entry name" value="HTH-like"/>
</dbReference>
<dbReference type="SMART" id="SM00342">
    <property type="entry name" value="HTH_ARAC"/>
    <property type="match status" value="1"/>
</dbReference>
<dbReference type="InterPro" id="IPR018060">
    <property type="entry name" value="HTH_AraC"/>
</dbReference>
<dbReference type="EMBL" id="BAAANF010000026">
    <property type="protein sequence ID" value="GAA1715635.1"/>
    <property type="molecule type" value="Genomic_DNA"/>
</dbReference>
<evidence type="ECO:0000256" key="2">
    <source>
        <dbReference type="ARBA" id="ARBA00023125"/>
    </source>
</evidence>
<keyword evidence="1" id="KW-0805">Transcription regulation</keyword>
<dbReference type="InterPro" id="IPR009057">
    <property type="entry name" value="Homeodomain-like_sf"/>
</dbReference>
<dbReference type="PANTHER" id="PTHR46796">
    <property type="entry name" value="HTH-TYPE TRANSCRIPTIONAL ACTIVATOR RHAS-RELATED"/>
    <property type="match status" value="1"/>
</dbReference>
<dbReference type="InterPro" id="IPR003313">
    <property type="entry name" value="AraC-bd"/>
</dbReference>
<keyword evidence="3" id="KW-0804">Transcription</keyword>
<evidence type="ECO:0000313" key="6">
    <source>
        <dbReference type="Proteomes" id="UP001500280"/>
    </source>
</evidence>
<evidence type="ECO:0000256" key="1">
    <source>
        <dbReference type="ARBA" id="ARBA00023015"/>
    </source>
</evidence>
<dbReference type="Pfam" id="PF12833">
    <property type="entry name" value="HTH_18"/>
    <property type="match status" value="1"/>
</dbReference>